<dbReference type="AlphaFoldDB" id="A0A5E4PHH9"/>
<dbReference type="KEGG" id="asip:AQUSIP_13470"/>
<dbReference type="PROSITE" id="PS51257">
    <property type="entry name" value="PROKAR_LIPOPROTEIN"/>
    <property type="match status" value="1"/>
</dbReference>
<name>A0A5E4PHH9_9COXI</name>
<evidence type="ECO:0000256" key="2">
    <source>
        <dbReference type="SAM" id="SignalP"/>
    </source>
</evidence>
<keyword evidence="4" id="KW-1185">Reference proteome</keyword>
<gene>
    <name evidence="3" type="ORF">AQUSIP_13470</name>
</gene>
<proteinExistence type="predicted"/>
<feature type="chain" id="PRO_5023087606" evidence="2">
    <location>
        <begin position="28"/>
        <end position="86"/>
    </location>
</feature>
<feature type="signal peptide" evidence="2">
    <location>
        <begin position="1"/>
        <end position="27"/>
    </location>
</feature>
<accession>A0A5E4PHH9</accession>
<protein>
    <submittedName>
        <fullName evidence="3">Uncharacterized protein</fullName>
    </submittedName>
</protein>
<evidence type="ECO:0000313" key="3">
    <source>
        <dbReference type="EMBL" id="VVC76045.1"/>
    </source>
</evidence>
<feature type="region of interest" description="Disordered" evidence="1">
    <location>
        <begin position="31"/>
        <end position="86"/>
    </location>
</feature>
<dbReference type="RefSeq" id="WP_148339298.1">
    <property type="nucleotide sequence ID" value="NZ_LR699119.1"/>
</dbReference>
<dbReference type="EMBL" id="LR699119">
    <property type="protein sequence ID" value="VVC76045.1"/>
    <property type="molecule type" value="Genomic_DNA"/>
</dbReference>
<keyword evidence="2" id="KW-0732">Signal</keyword>
<evidence type="ECO:0000256" key="1">
    <source>
        <dbReference type="SAM" id="MobiDB-lite"/>
    </source>
</evidence>
<evidence type="ECO:0000313" key="4">
    <source>
        <dbReference type="Proteomes" id="UP000324194"/>
    </source>
</evidence>
<reference evidence="3 4" key="1">
    <citation type="submission" date="2019-08" db="EMBL/GenBank/DDBJ databases">
        <authorList>
            <person name="Guy L."/>
        </authorList>
    </citation>
    <scope>NUCLEOTIDE SEQUENCE [LARGE SCALE GENOMIC DNA]</scope>
    <source>
        <strain evidence="3 4">SGT-108</strain>
    </source>
</reference>
<feature type="compositionally biased region" description="Polar residues" evidence="1">
    <location>
        <begin position="57"/>
        <end position="79"/>
    </location>
</feature>
<sequence>MKIKSFAMLIASGLAAACLAYVAPAMADDISNGDLAMQPSSSSDNSSDNGSANSVDQGDSSSTDNNGSAATMDQGSPDTATGDDDY</sequence>
<organism evidence="3 4">
    <name type="scientific">Aquicella siphonis</name>
    <dbReference type="NCBI Taxonomy" id="254247"/>
    <lineage>
        <taxon>Bacteria</taxon>
        <taxon>Pseudomonadati</taxon>
        <taxon>Pseudomonadota</taxon>
        <taxon>Gammaproteobacteria</taxon>
        <taxon>Legionellales</taxon>
        <taxon>Coxiellaceae</taxon>
        <taxon>Aquicella</taxon>
    </lineage>
</organism>
<dbReference type="Proteomes" id="UP000324194">
    <property type="component" value="Chromosome 1"/>
</dbReference>
<feature type="compositionally biased region" description="Low complexity" evidence="1">
    <location>
        <begin position="40"/>
        <end position="56"/>
    </location>
</feature>